<protein>
    <recommendedName>
        <fullName evidence="6 19">Adenosylcobinamide-GDP ribazoletransferase</fullName>
        <ecNumber evidence="5 19">2.7.8.26</ecNumber>
    </recommendedName>
    <alternativeName>
        <fullName evidence="16 19">Cobalamin synthase</fullName>
    </alternativeName>
    <alternativeName>
        <fullName evidence="15 19">Cobalamin-5'-phosphate synthase</fullName>
    </alternativeName>
</protein>
<feature type="transmembrane region" description="Helical" evidence="19">
    <location>
        <begin position="111"/>
        <end position="134"/>
    </location>
</feature>
<dbReference type="EC" id="2.7.8.26" evidence="5 19"/>
<comment type="catalytic activity">
    <reaction evidence="17 19">
        <text>alpha-ribazole + adenosylcob(III)inamide-GDP = adenosylcob(III)alamin + GMP + H(+)</text>
        <dbReference type="Rhea" id="RHEA:16049"/>
        <dbReference type="ChEBI" id="CHEBI:10329"/>
        <dbReference type="ChEBI" id="CHEBI:15378"/>
        <dbReference type="ChEBI" id="CHEBI:18408"/>
        <dbReference type="ChEBI" id="CHEBI:58115"/>
        <dbReference type="ChEBI" id="CHEBI:60487"/>
        <dbReference type="EC" id="2.7.8.26"/>
    </reaction>
</comment>
<feature type="transmembrane region" description="Helical" evidence="19">
    <location>
        <begin position="140"/>
        <end position="159"/>
    </location>
</feature>
<evidence type="ECO:0000256" key="14">
    <source>
        <dbReference type="ARBA" id="ARBA00025228"/>
    </source>
</evidence>
<dbReference type="RefSeq" id="WP_106063804.1">
    <property type="nucleotide sequence ID" value="NZ_PVXO01000047.1"/>
</dbReference>
<comment type="function">
    <text evidence="14 19">Joins adenosylcobinamide-GDP and alpha-ribazole to generate adenosylcobalamin (Ado-cobalamin). Also synthesizes adenosylcobalamin 5'-phosphate from adenosylcobinamide-GDP and alpha-ribazole 5'-phosphate.</text>
</comment>
<dbReference type="HAMAP" id="MF_00719">
    <property type="entry name" value="CobS"/>
    <property type="match status" value="1"/>
</dbReference>
<evidence type="ECO:0000256" key="2">
    <source>
        <dbReference type="ARBA" id="ARBA00004651"/>
    </source>
</evidence>
<evidence type="ECO:0000256" key="17">
    <source>
        <dbReference type="ARBA" id="ARBA00048623"/>
    </source>
</evidence>
<dbReference type="GO" id="GO:0005886">
    <property type="term" value="C:plasma membrane"/>
    <property type="evidence" value="ECO:0007669"/>
    <property type="project" value="UniProtKB-SubCell"/>
</dbReference>
<gene>
    <name evidence="19 20" type="primary">cobS</name>
    <name evidence="20" type="ORF">CLLI_17130</name>
</gene>
<keyword evidence="13 19" id="KW-0472">Membrane</keyword>
<evidence type="ECO:0000256" key="1">
    <source>
        <dbReference type="ARBA" id="ARBA00001946"/>
    </source>
</evidence>
<reference evidence="20 21" key="1">
    <citation type="submission" date="2018-03" db="EMBL/GenBank/DDBJ databases">
        <title>Genome sequence of Clostridium liquoris DSM 100320.</title>
        <authorList>
            <person name="Poehlein A."/>
            <person name="Daniel R."/>
        </authorList>
    </citation>
    <scope>NUCLEOTIDE SEQUENCE [LARGE SCALE GENOMIC DNA]</scope>
    <source>
        <strain evidence="20 21">DSM 100320</strain>
    </source>
</reference>
<feature type="transmembrane region" description="Helical" evidence="19">
    <location>
        <begin position="36"/>
        <end position="54"/>
    </location>
</feature>
<keyword evidence="8 19" id="KW-0169">Cobalamin biosynthesis</keyword>
<dbReference type="PANTHER" id="PTHR34148:SF1">
    <property type="entry name" value="ADENOSYLCOBINAMIDE-GDP RIBAZOLETRANSFERASE"/>
    <property type="match status" value="1"/>
</dbReference>
<comment type="subcellular location">
    <subcellularLocation>
        <location evidence="2 19">Cell membrane</location>
        <topology evidence="2 19">Multi-pass membrane protein</topology>
    </subcellularLocation>
</comment>
<name>A0A2T0B342_9CLOT</name>
<comment type="caution">
    <text evidence="20">The sequence shown here is derived from an EMBL/GenBank/DDBJ whole genome shotgun (WGS) entry which is preliminary data.</text>
</comment>
<evidence type="ECO:0000256" key="15">
    <source>
        <dbReference type="ARBA" id="ARBA00032605"/>
    </source>
</evidence>
<dbReference type="GO" id="GO:0051073">
    <property type="term" value="F:adenosylcobinamide-GDP ribazoletransferase activity"/>
    <property type="evidence" value="ECO:0007669"/>
    <property type="project" value="UniProtKB-UniRule"/>
</dbReference>
<evidence type="ECO:0000256" key="7">
    <source>
        <dbReference type="ARBA" id="ARBA00022475"/>
    </source>
</evidence>
<keyword evidence="7 19" id="KW-1003">Cell membrane</keyword>
<evidence type="ECO:0000256" key="12">
    <source>
        <dbReference type="ARBA" id="ARBA00022989"/>
    </source>
</evidence>
<evidence type="ECO:0000256" key="18">
    <source>
        <dbReference type="ARBA" id="ARBA00049504"/>
    </source>
</evidence>
<evidence type="ECO:0000313" key="21">
    <source>
        <dbReference type="Proteomes" id="UP000239706"/>
    </source>
</evidence>
<dbReference type="AlphaFoldDB" id="A0A2T0B342"/>
<evidence type="ECO:0000256" key="10">
    <source>
        <dbReference type="ARBA" id="ARBA00022692"/>
    </source>
</evidence>
<evidence type="ECO:0000256" key="13">
    <source>
        <dbReference type="ARBA" id="ARBA00023136"/>
    </source>
</evidence>
<evidence type="ECO:0000313" key="20">
    <source>
        <dbReference type="EMBL" id="PRR78286.1"/>
    </source>
</evidence>
<keyword evidence="9 19" id="KW-0808">Transferase</keyword>
<evidence type="ECO:0000256" key="9">
    <source>
        <dbReference type="ARBA" id="ARBA00022679"/>
    </source>
</evidence>
<evidence type="ECO:0000256" key="16">
    <source>
        <dbReference type="ARBA" id="ARBA00032853"/>
    </source>
</evidence>
<sequence>MKEYFYDFLLMIQFLTRLPMKKNLPCDRKNFRDGTAMFPLIGFIVGGIQWLTYYVCIKVFPVNITTIFVLVVGILLIGCLHQDGFGDIFDGFFSFKGDKAKIIEVMKDSRIGTYAAVSLIFNILIKYAAISFIISKNMSLVIIAAPVISRCSTILLALIGKNAKKTGTGNLFVENTSLGHFIISLMITIGLCTWLIGLYNSIIAIPLGFAVTLLLLKLCNSKIGGITGDCLGANNEFVEMTILILFTALLNK</sequence>
<keyword evidence="11 19" id="KW-0460">Magnesium</keyword>
<dbReference type="NCBIfam" id="TIGR00317">
    <property type="entry name" value="cobS"/>
    <property type="match status" value="1"/>
</dbReference>
<evidence type="ECO:0000256" key="6">
    <source>
        <dbReference type="ARBA" id="ARBA00015850"/>
    </source>
</evidence>
<dbReference type="UniPathway" id="UPA00148">
    <property type="reaction ID" value="UER00238"/>
</dbReference>
<evidence type="ECO:0000256" key="19">
    <source>
        <dbReference type="HAMAP-Rule" id="MF_00719"/>
    </source>
</evidence>
<accession>A0A2T0B342</accession>
<evidence type="ECO:0000256" key="3">
    <source>
        <dbReference type="ARBA" id="ARBA00004663"/>
    </source>
</evidence>
<proteinExistence type="inferred from homology"/>
<comment type="cofactor">
    <cofactor evidence="1 19">
        <name>Mg(2+)</name>
        <dbReference type="ChEBI" id="CHEBI:18420"/>
    </cofactor>
</comment>
<evidence type="ECO:0000256" key="4">
    <source>
        <dbReference type="ARBA" id="ARBA00010561"/>
    </source>
</evidence>
<dbReference type="Proteomes" id="UP000239706">
    <property type="component" value="Unassembled WGS sequence"/>
</dbReference>
<dbReference type="GO" id="GO:0008818">
    <property type="term" value="F:cobalamin 5'-phosphate synthase activity"/>
    <property type="evidence" value="ECO:0007669"/>
    <property type="project" value="UniProtKB-UniRule"/>
</dbReference>
<comment type="pathway">
    <text evidence="3 19">Cofactor biosynthesis; adenosylcobalamin biosynthesis; adenosylcobalamin from cob(II)yrinate a,c-diamide: step 7/7.</text>
</comment>
<dbReference type="Pfam" id="PF02654">
    <property type="entry name" value="CobS"/>
    <property type="match status" value="1"/>
</dbReference>
<evidence type="ECO:0000256" key="11">
    <source>
        <dbReference type="ARBA" id="ARBA00022842"/>
    </source>
</evidence>
<dbReference type="OrthoDB" id="9794626at2"/>
<keyword evidence="12 19" id="KW-1133">Transmembrane helix</keyword>
<organism evidence="20 21">
    <name type="scientific">Clostridium liquoris</name>
    <dbReference type="NCBI Taxonomy" id="1289519"/>
    <lineage>
        <taxon>Bacteria</taxon>
        <taxon>Bacillati</taxon>
        <taxon>Bacillota</taxon>
        <taxon>Clostridia</taxon>
        <taxon>Eubacteriales</taxon>
        <taxon>Clostridiaceae</taxon>
        <taxon>Clostridium</taxon>
    </lineage>
</organism>
<dbReference type="GO" id="GO:0009236">
    <property type="term" value="P:cobalamin biosynthetic process"/>
    <property type="evidence" value="ECO:0007669"/>
    <property type="project" value="UniProtKB-UniRule"/>
</dbReference>
<keyword evidence="21" id="KW-1185">Reference proteome</keyword>
<dbReference type="EMBL" id="PVXO01000047">
    <property type="protein sequence ID" value="PRR78286.1"/>
    <property type="molecule type" value="Genomic_DNA"/>
</dbReference>
<evidence type="ECO:0000256" key="5">
    <source>
        <dbReference type="ARBA" id="ARBA00013200"/>
    </source>
</evidence>
<feature type="transmembrane region" description="Helical" evidence="19">
    <location>
        <begin position="171"/>
        <end position="196"/>
    </location>
</feature>
<dbReference type="InterPro" id="IPR003805">
    <property type="entry name" value="CobS"/>
</dbReference>
<keyword evidence="10 19" id="KW-0812">Transmembrane</keyword>
<evidence type="ECO:0000256" key="8">
    <source>
        <dbReference type="ARBA" id="ARBA00022573"/>
    </source>
</evidence>
<comment type="catalytic activity">
    <reaction evidence="18 19">
        <text>alpha-ribazole 5'-phosphate + adenosylcob(III)inamide-GDP = adenosylcob(III)alamin 5'-phosphate + GMP + H(+)</text>
        <dbReference type="Rhea" id="RHEA:23560"/>
        <dbReference type="ChEBI" id="CHEBI:15378"/>
        <dbReference type="ChEBI" id="CHEBI:57918"/>
        <dbReference type="ChEBI" id="CHEBI:58115"/>
        <dbReference type="ChEBI" id="CHEBI:60487"/>
        <dbReference type="ChEBI" id="CHEBI:60493"/>
        <dbReference type="EC" id="2.7.8.26"/>
    </reaction>
</comment>
<comment type="similarity">
    <text evidence="4 19">Belongs to the CobS family.</text>
</comment>
<feature type="transmembrane region" description="Helical" evidence="19">
    <location>
        <begin position="60"/>
        <end position="80"/>
    </location>
</feature>
<dbReference type="PANTHER" id="PTHR34148">
    <property type="entry name" value="ADENOSYLCOBINAMIDE-GDP RIBAZOLETRANSFERASE"/>
    <property type="match status" value="1"/>
</dbReference>